<proteinExistence type="predicted"/>
<organism evidence="1 2">
    <name type="scientific">Dendrobium thyrsiflorum</name>
    <name type="common">Pinecone-like raceme dendrobium</name>
    <name type="synonym">Orchid</name>
    <dbReference type="NCBI Taxonomy" id="117978"/>
    <lineage>
        <taxon>Eukaryota</taxon>
        <taxon>Viridiplantae</taxon>
        <taxon>Streptophyta</taxon>
        <taxon>Embryophyta</taxon>
        <taxon>Tracheophyta</taxon>
        <taxon>Spermatophyta</taxon>
        <taxon>Magnoliopsida</taxon>
        <taxon>Liliopsida</taxon>
        <taxon>Asparagales</taxon>
        <taxon>Orchidaceae</taxon>
        <taxon>Epidendroideae</taxon>
        <taxon>Malaxideae</taxon>
        <taxon>Dendrobiinae</taxon>
        <taxon>Dendrobium</taxon>
    </lineage>
</organism>
<reference evidence="1 2" key="1">
    <citation type="journal article" date="2024" name="Plant Biotechnol. J.">
        <title>Dendrobium thyrsiflorum genome and its molecular insights into genes involved in important horticultural traits.</title>
        <authorList>
            <person name="Chen B."/>
            <person name="Wang J.Y."/>
            <person name="Zheng P.J."/>
            <person name="Li K.L."/>
            <person name="Liang Y.M."/>
            <person name="Chen X.F."/>
            <person name="Zhang C."/>
            <person name="Zhao X."/>
            <person name="He X."/>
            <person name="Zhang G.Q."/>
            <person name="Liu Z.J."/>
            <person name="Xu Q."/>
        </authorList>
    </citation>
    <scope>NUCLEOTIDE SEQUENCE [LARGE SCALE GENOMIC DNA]</scope>
    <source>
        <strain evidence="1">GZMU011</strain>
    </source>
</reference>
<evidence type="ECO:0000313" key="2">
    <source>
        <dbReference type="Proteomes" id="UP001552299"/>
    </source>
</evidence>
<comment type="caution">
    <text evidence="1">The sequence shown here is derived from an EMBL/GenBank/DDBJ whole genome shotgun (WGS) entry which is preliminary data.</text>
</comment>
<gene>
    <name evidence="1" type="ORF">M5K25_013740</name>
</gene>
<name>A0ABD0UTU9_DENTH</name>
<dbReference type="EMBL" id="JANQDX010000011">
    <property type="protein sequence ID" value="KAL0916247.1"/>
    <property type="molecule type" value="Genomic_DNA"/>
</dbReference>
<protein>
    <submittedName>
        <fullName evidence="1">Uncharacterized protein</fullName>
    </submittedName>
</protein>
<sequence length="174" mass="19064">MAFVFHQSPRHSYHKLGAFGDSKLSSEASGTARLRLVYFFINAIEDDMNSLFWYHVDSFEDIANVIAGSYVVGVVAEELNLFDDFPQLIGKSRVAGLLGFSEEVLDDVGVEGLVGDSMPGDGEVGEIPSTTMEKADTFGVDYVERLTGVLNLEFLPCESLVEVATGARRNWVES</sequence>
<evidence type="ECO:0000313" key="1">
    <source>
        <dbReference type="EMBL" id="KAL0916247.1"/>
    </source>
</evidence>
<keyword evidence="2" id="KW-1185">Reference proteome</keyword>
<accession>A0ABD0UTU9</accession>
<dbReference type="AlphaFoldDB" id="A0ABD0UTU9"/>
<dbReference type="Proteomes" id="UP001552299">
    <property type="component" value="Unassembled WGS sequence"/>
</dbReference>